<dbReference type="Gene3D" id="3.30.200.20">
    <property type="entry name" value="Phosphorylase Kinase, domain 1"/>
    <property type="match status" value="1"/>
</dbReference>
<evidence type="ECO:0000313" key="15">
    <source>
        <dbReference type="EMBL" id="EGO57277.1"/>
    </source>
</evidence>
<dbReference type="HOGENOM" id="CLU_000288_81_2_1"/>
<evidence type="ECO:0000256" key="5">
    <source>
        <dbReference type="ARBA" id="ARBA00019973"/>
    </source>
</evidence>
<keyword evidence="6" id="KW-0723">Serine/threonine-protein kinase</keyword>
<name>F8MJN6_NEUT8</name>
<dbReference type="InterPro" id="IPR050117">
    <property type="entry name" value="MAPK"/>
</dbReference>
<dbReference type="EMBL" id="GL891304">
    <property type="protein sequence ID" value="EGO57277.1"/>
    <property type="molecule type" value="Genomic_DNA"/>
</dbReference>
<evidence type="ECO:0000256" key="4">
    <source>
        <dbReference type="ARBA" id="ARBA00013948"/>
    </source>
</evidence>
<dbReference type="GO" id="GO:0004674">
    <property type="term" value="F:protein serine/threonine kinase activity"/>
    <property type="evidence" value="ECO:0007669"/>
    <property type="project" value="UniProtKB-KW"/>
</dbReference>
<keyword evidence="6" id="KW-0418">Kinase</keyword>
<organism evidence="15 16">
    <name type="scientific">Neurospora tetrasperma (strain FGSC 2508 / ATCC MYA-4615 / P0657)</name>
    <dbReference type="NCBI Taxonomy" id="510951"/>
    <lineage>
        <taxon>Eukaryota</taxon>
        <taxon>Fungi</taxon>
        <taxon>Dikarya</taxon>
        <taxon>Ascomycota</taxon>
        <taxon>Pezizomycotina</taxon>
        <taxon>Sordariomycetes</taxon>
        <taxon>Sordariomycetidae</taxon>
        <taxon>Sordariales</taxon>
        <taxon>Sordariaceae</taxon>
        <taxon>Neurospora</taxon>
    </lineage>
</organism>
<accession>F8MJN6</accession>
<evidence type="ECO:0000256" key="11">
    <source>
        <dbReference type="ARBA" id="ARBA00047899"/>
    </source>
</evidence>
<feature type="region of interest" description="Disordered" evidence="13">
    <location>
        <begin position="406"/>
        <end position="430"/>
    </location>
</feature>
<protein>
    <recommendedName>
        <fullName evidence="5">EKC/KEOPS complex subunit BUD32</fullName>
        <ecNumber evidence="3">2.7.11.1</ecNumber>
    </recommendedName>
    <alternativeName>
        <fullName evidence="9 10">Atypical Serine/threonine protein kinase BUD32</fullName>
    </alternativeName>
    <alternativeName>
        <fullName evidence="4">EKC/KEOPS complex subunit bud32</fullName>
    </alternativeName>
</protein>
<dbReference type="EC" id="2.7.11.1" evidence="3"/>
<sequence length="518" mass="58843">MAGTDHHQNTRLEIPTTRVWTPEHGYPRRGVRRVVKVIAAEKSTPDCPDLKILDHFRDVDRSTLDTFGICLPIEHFWLTGPNGRHLALVFPWHDCTLETIPDYYSFHTALIKDMAFELAESLRFMHSQGLCHGDFRPCNILLRLCDGADSLPEEALFKAFYNGDKPNTGRVISLEDIKPVTRASAPSVPEQLVGNVEIGFHSGLCAASFAITDYGVSYSILDPPKEGSTGIPLDYASPEDRFFQRELLGPPSDIWTLGCCINYLAADFTHFAQPLDGDDCDTHAAKLESLMGPMPDPFRAAYKEEHKKEPKLRCFNPQVAKSDETNEGELKPITEKPPTNPFEEREREMAAEMAKTAQRGERVMSPGEAVFRRNLQRTIYLSQTQEEADHMKKQYELWHLQQDHNSKNTTHTLPLPYSEKRRNGDDEDDDDEYMELRLDNEEADQLFDLLMSIFKWHPNDRATIEQVLSHPWFEGRNRNAAKVPSPVTTKKSAVDGAIESVKSYFHVNATSRWAQGLS</sequence>
<evidence type="ECO:0000256" key="3">
    <source>
        <dbReference type="ARBA" id="ARBA00012513"/>
    </source>
</evidence>
<evidence type="ECO:0000256" key="9">
    <source>
        <dbReference type="ARBA" id="ARBA00030980"/>
    </source>
</evidence>
<evidence type="ECO:0000256" key="13">
    <source>
        <dbReference type="SAM" id="MobiDB-lite"/>
    </source>
</evidence>
<dbReference type="GO" id="GO:0005524">
    <property type="term" value="F:ATP binding"/>
    <property type="evidence" value="ECO:0007669"/>
    <property type="project" value="UniProtKB-KW"/>
</dbReference>
<dbReference type="PANTHER" id="PTHR24055">
    <property type="entry name" value="MITOGEN-ACTIVATED PROTEIN KINASE"/>
    <property type="match status" value="1"/>
</dbReference>
<evidence type="ECO:0000256" key="12">
    <source>
        <dbReference type="ARBA" id="ARBA00048679"/>
    </source>
</evidence>
<feature type="region of interest" description="Disordered" evidence="13">
    <location>
        <begin position="321"/>
        <end position="345"/>
    </location>
</feature>
<feature type="domain" description="Protein kinase" evidence="14">
    <location>
        <begin position="1"/>
        <end position="473"/>
    </location>
</feature>
<comment type="catalytic activity">
    <reaction evidence="12">
        <text>L-seryl-[protein] + ATP = O-phospho-L-seryl-[protein] + ADP + H(+)</text>
        <dbReference type="Rhea" id="RHEA:17989"/>
        <dbReference type="Rhea" id="RHEA-COMP:9863"/>
        <dbReference type="Rhea" id="RHEA-COMP:11604"/>
        <dbReference type="ChEBI" id="CHEBI:15378"/>
        <dbReference type="ChEBI" id="CHEBI:29999"/>
        <dbReference type="ChEBI" id="CHEBI:30616"/>
        <dbReference type="ChEBI" id="CHEBI:83421"/>
        <dbReference type="ChEBI" id="CHEBI:456216"/>
        <dbReference type="EC" id="2.7.11.1"/>
    </reaction>
</comment>
<evidence type="ECO:0000256" key="2">
    <source>
        <dbReference type="ARBA" id="ARBA00011534"/>
    </source>
</evidence>
<evidence type="ECO:0000256" key="7">
    <source>
        <dbReference type="ARBA" id="ARBA00022741"/>
    </source>
</evidence>
<evidence type="ECO:0000256" key="1">
    <source>
        <dbReference type="ARBA" id="ARBA00003747"/>
    </source>
</evidence>
<dbReference type="AlphaFoldDB" id="F8MJN6"/>
<evidence type="ECO:0000256" key="6">
    <source>
        <dbReference type="ARBA" id="ARBA00022527"/>
    </source>
</evidence>
<evidence type="ECO:0000313" key="16">
    <source>
        <dbReference type="Proteomes" id="UP000008065"/>
    </source>
</evidence>
<proteinExistence type="predicted"/>
<dbReference type="Proteomes" id="UP000008065">
    <property type="component" value="Unassembled WGS sequence"/>
</dbReference>
<keyword evidence="16" id="KW-1185">Reference proteome</keyword>
<dbReference type="VEuPathDB" id="FungiDB:NEUTE1DRAFT_100233"/>
<keyword evidence="6" id="KW-0808">Transferase</keyword>
<dbReference type="RefSeq" id="XP_009850428.1">
    <property type="nucleotide sequence ID" value="XM_009852126.1"/>
</dbReference>
<dbReference type="PROSITE" id="PS50011">
    <property type="entry name" value="PROTEIN_KINASE_DOM"/>
    <property type="match status" value="1"/>
</dbReference>
<dbReference type="PROSITE" id="PS00109">
    <property type="entry name" value="PROTEIN_KINASE_TYR"/>
    <property type="match status" value="1"/>
</dbReference>
<comment type="function">
    <text evidence="1">Component of the EKC/KEOPS complex that is required for the formation of a threonylcarbamoyl group on adenosine at position 37 (t(6)A37) in tRNAs that read codons beginning with adenine. The complex is probably involved in the transfer of the threonylcarbamoyl moiety of threonylcarbamoyl-AMP (TC-AMP) to the N6 group of A37. BUD32 has ATPase activity in the context of the EKC/KEOPS complex and likely plays a supporting role to the catalytic subunit KAE1. The EKC/KEOPS complex also promotes both telomere uncapping and telomere elongation. The complex is required for efficient recruitment of transcriptional coactivators.</text>
</comment>
<dbReference type="SMART" id="SM00220">
    <property type="entry name" value="S_TKc"/>
    <property type="match status" value="1"/>
</dbReference>
<evidence type="ECO:0000259" key="14">
    <source>
        <dbReference type="PROSITE" id="PS50011"/>
    </source>
</evidence>
<dbReference type="InterPro" id="IPR011009">
    <property type="entry name" value="Kinase-like_dom_sf"/>
</dbReference>
<dbReference type="SUPFAM" id="SSF56112">
    <property type="entry name" value="Protein kinase-like (PK-like)"/>
    <property type="match status" value="1"/>
</dbReference>
<dbReference type="KEGG" id="nte:NEUTE1DRAFT100233"/>
<keyword evidence="7" id="KW-0547">Nucleotide-binding</keyword>
<evidence type="ECO:0000256" key="10">
    <source>
        <dbReference type="ARBA" id="ARBA00033194"/>
    </source>
</evidence>
<dbReference type="OrthoDB" id="5979581at2759"/>
<reference evidence="16" key="1">
    <citation type="journal article" date="2011" name="Genetics">
        <title>Massive changes in genome architecture accompany the transition to self-fertility in the filamentous fungus Neurospora tetrasperma.</title>
        <authorList>
            <person name="Ellison C.E."/>
            <person name="Stajich J.E."/>
            <person name="Jacobson D.J."/>
            <person name="Natvig D.O."/>
            <person name="Lapidus A."/>
            <person name="Foster B."/>
            <person name="Aerts A."/>
            <person name="Riley R."/>
            <person name="Lindquist E.A."/>
            <person name="Grigoriev I.V."/>
            <person name="Taylor J.W."/>
        </authorList>
    </citation>
    <scope>NUCLEOTIDE SEQUENCE [LARGE SCALE GENOMIC DNA]</scope>
    <source>
        <strain evidence="16">FGSC 2508 / P0657</strain>
    </source>
</reference>
<dbReference type="Gene3D" id="1.10.510.10">
    <property type="entry name" value="Transferase(Phosphotransferase) domain 1"/>
    <property type="match status" value="2"/>
</dbReference>
<dbReference type="InterPro" id="IPR008266">
    <property type="entry name" value="Tyr_kinase_AS"/>
</dbReference>
<dbReference type="GeneID" id="20821648"/>
<comment type="subunit">
    <text evidence="2">Component of the EKC/KEOPS complex composed of at least BUD32, CGI121, GON7, KAE1 and PCC1; the whole complex dimerizes.</text>
</comment>
<gene>
    <name evidence="15" type="ORF">NEUTE1DRAFT_100233</name>
</gene>
<dbReference type="InterPro" id="IPR000719">
    <property type="entry name" value="Prot_kinase_dom"/>
</dbReference>
<keyword evidence="8" id="KW-0067">ATP-binding</keyword>
<comment type="catalytic activity">
    <reaction evidence="11">
        <text>L-threonyl-[protein] + ATP = O-phospho-L-threonyl-[protein] + ADP + H(+)</text>
        <dbReference type="Rhea" id="RHEA:46608"/>
        <dbReference type="Rhea" id="RHEA-COMP:11060"/>
        <dbReference type="Rhea" id="RHEA-COMP:11605"/>
        <dbReference type="ChEBI" id="CHEBI:15378"/>
        <dbReference type="ChEBI" id="CHEBI:30013"/>
        <dbReference type="ChEBI" id="CHEBI:30616"/>
        <dbReference type="ChEBI" id="CHEBI:61977"/>
        <dbReference type="ChEBI" id="CHEBI:456216"/>
        <dbReference type="EC" id="2.7.11.1"/>
    </reaction>
</comment>
<feature type="compositionally biased region" description="Basic and acidic residues" evidence="13">
    <location>
        <begin position="321"/>
        <end position="334"/>
    </location>
</feature>
<evidence type="ECO:0000256" key="8">
    <source>
        <dbReference type="ARBA" id="ARBA00022840"/>
    </source>
</evidence>